<feature type="domain" description="AB hydrolase-1" evidence="1">
    <location>
        <begin position="7"/>
        <end position="217"/>
    </location>
</feature>
<dbReference type="InterPro" id="IPR029058">
    <property type="entry name" value="AB_hydrolase_fold"/>
</dbReference>
<comment type="caution">
    <text evidence="2">The sequence shown here is derived from an EMBL/GenBank/DDBJ whole genome shotgun (WGS) entry which is preliminary data.</text>
</comment>
<dbReference type="AlphaFoldDB" id="A0A2W5QT42"/>
<dbReference type="GO" id="GO:0016787">
    <property type="term" value="F:hydrolase activity"/>
    <property type="evidence" value="ECO:0007669"/>
    <property type="project" value="UniProtKB-KW"/>
</dbReference>
<dbReference type="EMBL" id="QFPP01000005">
    <property type="protein sequence ID" value="PZQ78115.1"/>
    <property type="molecule type" value="Genomic_DNA"/>
</dbReference>
<accession>A0A2W5QT42</accession>
<dbReference type="PANTHER" id="PTHR43798">
    <property type="entry name" value="MONOACYLGLYCEROL LIPASE"/>
    <property type="match status" value="1"/>
</dbReference>
<gene>
    <name evidence="2" type="ORF">DI563_01435</name>
</gene>
<evidence type="ECO:0000259" key="1">
    <source>
        <dbReference type="Pfam" id="PF12697"/>
    </source>
</evidence>
<dbReference type="SUPFAM" id="SSF53474">
    <property type="entry name" value="alpha/beta-Hydrolases"/>
    <property type="match status" value="1"/>
</dbReference>
<evidence type="ECO:0000313" key="2">
    <source>
        <dbReference type="EMBL" id="PZQ78115.1"/>
    </source>
</evidence>
<dbReference type="InterPro" id="IPR000073">
    <property type="entry name" value="AB_hydrolase_1"/>
</dbReference>
<dbReference type="Proteomes" id="UP000249135">
    <property type="component" value="Unassembled WGS sequence"/>
</dbReference>
<dbReference type="Gene3D" id="3.40.50.1820">
    <property type="entry name" value="alpha/beta hydrolase"/>
    <property type="match status" value="1"/>
</dbReference>
<evidence type="ECO:0000313" key="3">
    <source>
        <dbReference type="Proteomes" id="UP000249135"/>
    </source>
</evidence>
<organism evidence="2 3">
    <name type="scientific">Variovorax paradoxus</name>
    <dbReference type="NCBI Taxonomy" id="34073"/>
    <lineage>
        <taxon>Bacteria</taxon>
        <taxon>Pseudomonadati</taxon>
        <taxon>Pseudomonadota</taxon>
        <taxon>Betaproteobacteria</taxon>
        <taxon>Burkholderiales</taxon>
        <taxon>Comamonadaceae</taxon>
        <taxon>Variovorax</taxon>
    </lineage>
</organism>
<name>A0A2W5QT42_VARPD</name>
<keyword evidence="2" id="KW-0378">Hydrolase</keyword>
<protein>
    <submittedName>
        <fullName evidence="2">Alpha/beta hydrolase</fullName>
    </submittedName>
</protein>
<dbReference type="InterPro" id="IPR050266">
    <property type="entry name" value="AB_hydrolase_sf"/>
</dbReference>
<proteinExistence type="predicted"/>
<dbReference type="Pfam" id="PF12697">
    <property type="entry name" value="Abhydrolase_6"/>
    <property type="match status" value="1"/>
</dbReference>
<sequence>MLNTPKVWSQVVAALEPHAHCLILDVTHQASIAEMARDALDLMGDVPRGRRVVGCGFSMGGYVLIEMLVNAGWKPDAAVFLSTSAQPETEEGRTGREKTIAAIERDYEKVIQNVAKFGTAATSHSNQPLMQCIVDMMRQVEPQAAIRQNRAIAERRDSREALAVLDVATLVACGREDRITMPSLSEELAKLIPGARIEWIDRAGHMTPMEAPEEVAALLKSLL</sequence>
<reference evidence="2 3" key="1">
    <citation type="submission" date="2017-08" db="EMBL/GenBank/DDBJ databases">
        <title>Infants hospitalized years apart are colonized by the same room-sourced microbial strains.</title>
        <authorList>
            <person name="Brooks B."/>
            <person name="Olm M.R."/>
            <person name="Firek B.A."/>
            <person name="Baker R."/>
            <person name="Thomas B.C."/>
            <person name="Morowitz M.J."/>
            <person name="Banfield J.F."/>
        </authorList>
    </citation>
    <scope>NUCLEOTIDE SEQUENCE [LARGE SCALE GENOMIC DNA]</scope>
    <source>
        <strain evidence="2">S2_005_003_R2_41</strain>
    </source>
</reference>